<sequence>MCMSFGQLGSSKAEYEMNTNEDTSDSKPEIKPFTTKAPVHVVDALDAVANHMNMNRNALVLKLINQYLPHAFVEYSVGYNETINNGFANDKDVLTDMESMIKKSKLSKEADKYLQNLIIDYVVGNS</sequence>
<feature type="region of interest" description="Disordered" evidence="1">
    <location>
        <begin position="1"/>
        <end position="32"/>
    </location>
</feature>
<protein>
    <submittedName>
        <fullName evidence="2">Uncharacterized protein</fullName>
    </submittedName>
</protein>
<name>A0ABP2GK45_ACIRA</name>
<dbReference type="EMBL" id="ACVR01000056">
    <property type="protein sequence ID" value="EET82044.1"/>
    <property type="molecule type" value="Genomic_DNA"/>
</dbReference>
<proteinExistence type="predicted"/>
<comment type="caution">
    <text evidence="2">The sequence shown here is derived from an EMBL/GenBank/DDBJ whole genome shotgun (WGS) entry which is preliminary data.</text>
</comment>
<gene>
    <name evidence="2" type="ORF">ACIRA0001_3087</name>
</gene>
<accession>A0ABP2GK45</accession>
<keyword evidence="3" id="KW-1185">Reference proteome</keyword>
<organism evidence="2 3">
    <name type="scientific">Acinetobacter radioresistens SK82</name>
    <dbReference type="NCBI Taxonomy" id="596318"/>
    <lineage>
        <taxon>Bacteria</taxon>
        <taxon>Pseudomonadati</taxon>
        <taxon>Pseudomonadota</taxon>
        <taxon>Gammaproteobacteria</taxon>
        <taxon>Moraxellales</taxon>
        <taxon>Moraxellaceae</taxon>
        <taxon>Acinetobacter</taxon>
    </lineage>
</organism>
<evidence type="ECO:0000256" key="1">
    <source>
        <dbReference type="SAM" id="MobiDB-lite"/>
    </source>
</evidence>
<reference evidence="2 3" key="1">
    <citation type="submission" date="2009-07" db="EMBL/GenBank/DDBJ databases">
        <authorList>
            <person name="Madupu R."/>
            <person name="Durkin A.S."/>
            <person name="Torralba M."/>
            <person name="Methe B."/>
            <person name="Sutton G.G."/>
            <person name="Strausberg R.L."/>
            <person name="Nelson K.E."/>
        </authorList>
    </citation>
    <scope>NUCLEOTIDE SEQUENCE [LARGE SCALE GENOMIC DNA]</scope>
    <source>
        <strain evidence="2 3">SK82</strain>
    </source>
</reference>
<evidence type="ECO:0000313" key="3">
    <source>
        <dbReference type="Proteomes" id="UP000018419"/>
    </source>
</evidence>
<evidence type="ECO:0000313" key="2">
    <source>
        <dbReference type="EMBL" id="EET82044.1"/>
    </source>
</evidence>
<dbReference type="Proteomes" id="UP000018419">
    <property type="component" value="Unassembled WGS sequence"/>
</dbReference>